<evidence type="ECO:0000313" key="4">
    <source>
        <dbReference type="Proteomes" id="UP001072034"/>
    </source>
</evidence>
<dbReference type="Pfam" id="PF09511">
    <property type="entry name" value="RNA_lig_T4_1"/>
    <property type="match status" value="1"/>
</dbReference>
<dbReference type="InterPro" id="IPR004843">
    <property type="entry name" value="Calcineurin-like_PHP"/>
</dbReference>
<dbReference type="Pfam" id="PF13671">
    <property type="entry name" value="AAA_33"/>
    <property type="match status" value="1"/>
</dbReference>
<comment type="caution">
    <text evidence="3">The sequence shown here is derived from an EMBL/GenBank/DDBJ whole genome shotgun (WGS) entry which is preliminary data.</text>
</comment>
<reference evidence="3" key="1">
    <citation type="submission" date="2022-10" db="EMBL/GenBank/DDBJ databases">
        <title>Genome sequence of Actinomyces israelii ATCC 10048.</title>
        <authorList>
            <person name="Watt R.M."/>
            <person name="Tong W.M."/>
        </authorList>
    </citation>
    <scope>NUCLEOTIDE SEQUENCE</scope>
    <source>
        <strain evidence="3">ATCC 10048</strain>
    </source>
</reference>
<dbReference type="PANTHER" id="PTHR42850:SF4">
    <property type="entry name" value="ZINC-DEPENDENT ENDOPOLYPHOSPHATASE"/>
    <property type="match status" value="1"/>
</dbReference>
<dbReference type="RefSeq" id="WP_268918362.1">
    <property type="nucleotide sequence ID" value="NZ_JAPTMY010000037.1"/>
</dbReference>
<keyword evidence="4" id="KW-1185">Reference proteome</keyword>
<feature type="domain" description="Calcineurin-like phosphoesterase" evidence="1">
    <location>
        <begin position="179"/>
        <end position="309"/>
    </location>
</feature>
<protein>
    <submittedName>
        <fullName evidence="3">RNA ligase</fullName>
    </submittedName>
</protein>
<dbReference type="Proteomes" id="UP001072034">
    <property type="component" value="Unassembled WGS sequence"/>
</dbReference>
<gene>
    <name evidence="3" type="ORF">OHJ16_13555</name>
</gene>
<name>A0ABT4ID10_9ACTO</name>
<accession>A0ABT4ID10</accession>
<proteinExistence type="predicted"/>
<organism evidence="3 4">
    <name type="scientific">Actinomyces israelii</name>
    <dbReference type="NCBI Taxonomy" id="1659"/>
    <lineage>
        <taxon>Bacteria</taxon>
        <taxon>Bacillati</taxon>
        <taxon>Actinomycetota</taxon>
        <taxon>Actinomycetes</taxon>
        <taxon>Actinomycetales</taxon>
        <taxon>Actinomycetaceae</taxon>
        <taxon>Actinomyces</taxon>
    </lineage>
</organism>
<dbReference type="InterPro" id="IPR027417">
    <property type="entry name" value="P-loop_NTPase"/>
</dbReference>
<feature type="domain" description="T4 RNA ligase 1-like N-terminal" evidence="2">
    <location>
        <begin position="480"/>
        <end position="685"/>
    </location>
</feature>
<dbReference type="Gene3D" id="3.40.50.300">
    <property type="entry name" value="P-loop containing nucleotide triphosphate hydrolases"/>
    <property type="match status" value="1"/>
</dbReference>
<dbReference type="GO" id="GO:0016874">
    <property type="term" value="F:ligase activity"/>
    <property type="evidence" value="ECO:0007669"/>
    <property type="project" value="UniProtKB-KW"/>
</dbReference>
<dbReference type="PANTHER" id="PTHR42850">
    <property type="entry name" value="METALLOPHOSPHOESTERASE"/>
    <property type="match status" value="1"/>
</dbReference>
<dbReference type="Gene3D" id="3.60.21.10">
    <property type="match status" value="1"/>
</dbReference>
<evidence type="ECO:0000313" key="3">
    <source>
        <dbReference type="EMBL" id="MCZ0859065.1"/>
    </source>
</evidence>
<sequence>MRTMFILRGAPGAGKSTLIRRHRLSDLAIGLDDFRRLYSTPFTDLDGEPTLSMAFGAERQVVSAFKAAVASRVRLGGTIVLDCTNPARKSYREFASLARRCGYRVYVVDVQGDLTDAELIERNETRRGTLGYVEPQVVADIAARVRAGAASVVEPVVGLEDVRRLNTIAETDAAEHYERLVIIGDVQSCAGALAKAKKHFGGWDPATLFVLVGDLFDRGPDAAGVMDLIVEDGRVPDNIILVEGNHDEHLRMICSDVRGGSWPDTRESRRQILASGRRDGDIEALLARMVPLAGLRFAGEHVLVTHAGLDPATIDRITAEGEDGLLTWDLTEVPMLQLLLGSSARSTTFQGRSGYERAVEARLSHPRILQVHGHRNGARREEPGPALAAPNVYTLEHRVEHGGHLAVLQIDADGTRTLHAFTQDAPVLTGAAADPTSLVARMSAHPEVRVREVEGMPGIIACNFSRRAFVKGLWDQTSCKARGLFLRASDAEVVARGYDKFFNIGQPPGPADLGEVVRAGAGRPLSVRRKWNGYLAIVSVVDGRLRVFSKSGVTAYSEHAESLLAAHLGDRADELAALIAAAGVSLTFEVISRRDPHIVDEGDDKVVLLDAIRNREDMELVDEVRRSVAEDFGLVSPAVEVLSEAVGDADDDAPAALAARARAAEERGEEGFVITYAGGAMTKYKTRVYGEVKAFRSQLARHLAGRPVRAAGPGAGLMRACLDREAAEGPRFVKGFMVDGLVEPVVDIPALVAALRGGVR</sequence>
<dbReference type="InterPro" id="IPR050126">
    <property type="entry name" value="Ap4A_hydrolase"/>
</dbReference>
<keyword evidence="3" id="KW-0436">Ligase</keyword>
<dbReference type="EMBL" id="JAPTMY010000037">
    <property type="protein sequence ID" value="MCZ0859065.1"/>
    <property type="molecule type" value="Genomic_DNA"/>
</dbReference>
<dbReference type="InterPro" id="IPR019039">
    <property type="entry name" value="T4-Rnl1-like_N"/>
</dbReference>
<dbReference type="Pfam" id="PF00149">
    <property type="entry name" value="Metallophos"/>
    <property type="match status" value="1"/>
</dbReference>
<evidence type="ECO:0000259" key="1">
    <source>
        <dbReference type="Pfam" id="PF00149"/>
    </source>
</evidence>
<dbReference type="InterPro" id="IPR029052">
    <property type="entry name" value="Metallo-depent_PP-like"/>
</dbReference>
<dbReference type="SUPFAM" id="SSF52540">
    <property type="entry name" value="P-loop containing nucleoside triphosphate hydrolases"/>
    <property type="match status" value="1"/>
</dbReference>
<evidence type="ECO:0000259" key="2">
    <source>
        <dbReference type="Pfam" id="PF09511"/>
    </source>
</evidence>
<dbReference type="SUPFAM" id="SSF56300">
    <property type="entry name" value="Metallo-dependent phosphatases"/>
    <property type="match status" value="1"/>
</dbReference>